<dbReference type="InterPro" id="IPR011629">
    <property type="entry name" value="CobW-like_C"/>
</dbReference>
<evidence type="ECO:0000259" key="7">
    <source>
        <dbReference type="SMART" id="SM00833"/>
    </source>
</evidence>
<dbReference type="PANTHER" id="PTHR13748">
    <property type="entry name" value="COBW-RELATED"/>
    <property type="match status" value="1"/>
</dbReference>
<proteinExistence type="inferred from homology"/>
<dbReference type="Gene3D" id="3.40.50.300">
    <property type="entry name" value="P-loop containing nucleotide triphosphate hydrolases"/>
    <property type="match status" value="1"/>
</dbReference>
<dbReference type="InterPro" id="IPR036627">
    <property type="entry name" value="CobW-likC_sf"/>
</dbReference>
<evidence type="ECO:0000256" key="3">
    <source>
        <dbReference type="ARBA" id="ARBA00023186"/>
    </source>
</evidence>
<gene>
    <name evidence="8" type="primary">yjiA_6</name>
    <name evidence="8" type="ORF">PIGHUM_03884</name>
</gene>
<dbReference type="Pfam" id="PF02492">
    <property type="entry name" value="cobW"/>
    <property type="match status" value="1"/>
</dbReference>
<comment type="function">
    <text evidence="5">Zinc chaperone that directly transfers zinc cofactor to target proteins, thereby activating them. Zinc is transferred from the CXCC motif in the GTPase domain to the zinc binding site in target proteins in a process requiring GTP hydrolysis.</text>
</comment>
<protein>
    <submittedName>
        <fullName evidence="8">Putative GTP-binding protein YjiA</fullName>
    </submittedName>
</protein>
<comment type="similarity">
    <text evidence="4">Belongs to the SIMIBI class G3E GTPase family. ZNG1 subfamily.</text>
</comment>
<dbReference type="CDD" id="cd03112">
    <property type="entry name" value="CobW-like"/>
    <property type="match status" value="1"/>
</dbReference>
<dbReference type="InterPro" id="IPR051316">
    <property type="entry name" value="Zinc-reg_GTPase_activator"/>
</dbReference>
<dbReference type="EMBL" id="UWPJ01000030">
    <property type="protein sequence ID" value="VCU71794.1"/>
    <property type="molecule type" value="Genomic_DNA"/>
</dbReference>
<evidence type="ECO:0000313" key="8">
    <source>
        <dbReference type="EMBL" id="VCU71794.1"/>
    </source>
</evidence>
<keyword evidence="3" id="KW-0143">Chaperone</keyword>
<evidence type="ECO:0000256" key="5">
    <source>
        <dbReference type="ARBA" id="ARBA00045658"/>
    </source>
</evidence>
<evidence type="ECO:0000313" key="9">
    <source>
        <dbReference type="Proteomes" id="UP000277294"/>
    </source>
</evidence>
<evidence type="ECO:0000256" key="6">
    <source>
        <dbReference type="ARBA" id="ARBA00049117"/>
    </source>
</evidence>
<dbReference type="SMART" id="SM00833">
    <property type="entry name" value="CobW_C"/>
    <property type="match status" value="1"/>
</dbReference>
<accession>A0A3P4B660</accession>
<evidence type="ECO:0000256" key="4">
    <source>
        <dbReference type="ARBA" id="ARBA00034320"/>
    </source>
</evidence>
<comment type="catalytic activity">
    <reaction evidence="6">
        <text>GTP + H2O = GDP + phosphate + H(+)</text>
        <dbReference type="Rhea" id="RHEA:19669"/>
        <dbReference type="ChEBI" id="CHEBI:15377"/>
        <dbReference type="ChEBI" id="CHEBI:15378"/>
        <dbReference type="ChEBI" id="CHEBI:37565"/>
        <dbReference type="ChEBI" id="CHEBI:43474"/>
        <dbReference type="ChEBI" id="CHEBI:58189"/>
    </reaction>
    <physiologicalReaction direction="left-to-right" evidence="6">
        <dbReference type="Rhea" id="RHEA:19670"/>
    </physiologicalReaction>
</comment>
<dbReference type="Gene3D" id="3.30.1220.10">
    <property type="entry name" value="CobW-like, C-terminal domain"/>
    <property type="match status" value="1"/>
</dbReference>
<reference evidence="8 9" key="1">
    <citation type="submission" date="2018-10" db="EMBL/GenBank/DDBJ databases">
        <authorList>
            <person name="Criscuolo A."/>
        </authorList>
    </citation>
    <scope>NUCLEOTIDE SEQUENCE [LARGE SCALE GENOMIC DNA]</scope>
    <source>
        <strain evidence="8">DnA1</strain>
    </source>
</reference>
<keyword evidence="9" id="KW-1185">Reference proteome</keyword>
<dbReference type="SUPFAM" id="SSF52540">
    <property type="entry name" value="P-loop containing nucleoside triphosphate hydrolases"/>
    <property type="match status" value="1"/>
</dbReference>
<keyword evidence="1" id="KW-0547">Nucleotide-binding</keyword>
<dbReference type="SUPFAM" id="SSF90002">
    <property type="entry name" value="Hypothetical protein YjiA, C-terminal domain"/>
    <property type="match status" value="1"/>
</dbReference>
<dbReference type="PANTHER" id="PTHR13748:SF62">
    <property type="entry name" value="COBW DOMAIN-CONTAINING PROTEIN"/>
    <property type="match status" value="1"/>
</dbReference>
<dbReference type="GO" id="GO:0016787">
    <property type="term" value="F:hydrolase activity"/>
    <property type="evidence" value="ECO:0007669"/>
    <property type="project" value="UniProtKB-KW"/>
</dbReference>
<feature type="domain" description="CobW C-terminal" evidence="7">
    <location>
        <begin position="252"/>
        <end position="345"/>
    </location>
</feature>
<dbReference type="Proteomes" id="UP000277294">
    <property type="component" value="Unassembled WGS sequence"/>
</dbReference>
<dbReference type="Pfam" id="PF07683">
    <property type="entry name" value="CobW_C"/>
    <property type="match status" value="1"/>
</dbReference>
<organism evidence="8 9">
    <name type="scientific">Pigmentiphaga humi</name>
    <dbReference type="NCBI Taxonomy" id="2478468"/>
    <lineage>
        <taxon>Bacteria</taxon>
        <taxon>Pseudomonadati</taxon>
        <taxon>Pseudomonadota</taxon>
        <taxon>Betaproteobacteria</taxon>
        <taxon>Burkholderiales</taxon>
        <taxon>Alcaligenaceae</taxon>
        <taxon>Pigmentiphaga</taxon>
    </lineage>
</organism>
<dbReference type="AlphaFoldDB" id="A0A3P4B660"/>
<dbReference type="GO" id="GO:0005737">
    <property type="term" value="C:cytoplasm"/>
    <property type="evidence" value="ECO:0007669"/>
    <property type="project" value="TreeGrafter"/>
</dbReference>
<evidence type="ECO:0000256" key="1">
    <source>
        <dbReference type="ARBA" id="ARBA00022741"/>
    </source>
</evidence>
<evidence type="ECO:0000256" key="2">
    <source>
        <dbReference type="ARBA" id="ARBA00022801"/>
    </source>
</evidence>
<dbReference type="GO" id="GO:0000166">
    <property type="term" value="F:nucleotide binding"/>
    <property type="evidence" value="ECO:0007669"/>
    <property type="project" value="UniProtKB-KW"/>
</dbReference>
<keyword evidence="2" id="KW-0378">Hydrolase</keyword>
<dbReference type="InterPro" id="IPR003495">
    <property type="entry name" value="CobW/HypB/UreG_nucleotide-bd"/>
</dbReference>
<dbReference type="InterPro" id="IPR027417">
    <property type="entry name" value="P-loop_NTPase"/>
</dbReference>
<name>A0A3P4B660_9BURK</name>
<sequence length="349" mass="37455">MEVGGFPSLSDGGAGMAVKRIPVIVLTGFLGSGKTTLLRALLESGSVADTAVLVNEYGAVGLDHTLMWRAGEVVQVVENGCICCSVSDDLIAMLVELFELRLYRKVPKFQRVVIETTGLADPRSIMQALRAHPLVNERFRLAAVLCTVDATASAASVLRAPEGTPQIAAADRILLTKTDLVDRDCIDAWSAALSRANPAAELSCIRADAFPAGLAGFFEEIPGASLGQRCRENAVAWSLPRSLARSARHSEVCTATIHLPQSVDEMALYQALDELTARFEDRLLRLKGIVRLSGKPQPSVVQAVRSQIFPLESIADFDGPGFLVVILRGNVDDAEWATALLTRCCSGLR</sequence>